<dbReference type="STRING" id="1125712.HMPREF1316_1922"/>
<reference evidence="2 3" key="1">
    <citation type="submission" date="2013-08" db="EMBL/GenBank/DDBJ databases">
        <authorList>
            <person name="Durkin A.S."/>
            <person name="Haft D.R."/>
            <person name="McCorrison J."/>
            <person name="Torralba M."/>
            <person name="Gillis M."/>
            <person name="Haft D.H."/>
            <person name="Methe B."/>
            <person name="Sutton G."/>
            <person name="Nelson K.E."/>
        </authorList>
    </citation>
    <scope>NUCLEOTIDE SEQUENCE [LARGE SCALE GENOMIC DNA]</scope>
    <source>
        <strain evidence="2 3">F0195</strain>
    </source>
</reference>
<dbReference type="PATRIC" id="fig|1125712.3.peg.303"/>
<sequence length="90" mass="9820">MSASIETTLTVGMSDAKTHFSKLTAQANRSGHSVTVFKNNRPWVEIRPLAVEDGVPPETRWAMHEADGLADDSSHKTYQTAESLFSALGM</sequence>
<name>U2VCU4_9ACTN</name>
<comment type="similarity">
    <text evidence="1">Belongs to the phD/YefM antitoxin family.</text>
</comment>
<dbReference type="SUPFAM" id="SSF143120">
    <property type="entry name" value="YefM-like"/>
    <property type="match status" value="1"/>
</dbReference>
<protein>
    <submittedName>
        <fullName evidence="2">Antitoxin Phd/YefM, type II toxin-antitoxin system domain protein</fullName>
    </submittedName>
</protein>
<dbReference type="Proteomes" id="UP000016638">
    <property type="component" value="Unassembled WGS sequence"/>
</dbReference>
<organism evidence="2 3">
    <name type="scientific">Olsenella profusa F0195</name>
    <dbReference type="NCBI Taxonomy" id="1125712"/>
    <lineage>
        <taxon>Bacteria</taxon>
        <taxon>Bacillati</taxon>
        <taxon>Actinomycetota</taxon>
        <taxon>Coriobacteriia</taxon>
        <taxon>Coriobacteriales</taxon>
        <taxon>Atopobiaceae</taxon>
        <taxon>Olsenella</taxon>
    </lineage>
</organism>
<dbReference type="eggNOG" id="COG4118">
    <property type="taxonomic scope" value="Bacteria"/>
</dbReference>
<dbReference type="OrthoDB" id="3197218at2"/>
<dbReference type="InterPro" id="IPR036165">
    <property type="entry name" value="YefM-like_sf"/>
</dbReference>
<dbReference type="EMBL" id="AWEZ01000010">
    <property type="protein sequence ID" value="ERL10396.1"/>
    <property type="molecule type" value="Genomic_DNA"/>
</dbReference>
<proteinExistence type="inferred from homology"/>
<dbReference type="RefSeq" id="WP_021725128.1">
    <property type="nucleotide sequence ID" value="NZ_AWEZ01000010.1"/>
</dbReference>
<evidence type="ECO:0000313" key="3">
    <source>
        <dbReference type="Proteomes" id="UP000016638"/>
    </source>
</evidence>
<comment type="caution">
    <text evidence="2">The sequence shown here is derived from an EMBL/GenBank/DDBJ whole genome shotgun (WGS) entry which is preliminary data.</text>
</comment>
<dbReference type="AlphaFoldDB" id="U2VCU4"/>
<gene>
    <name evidence="2" type="ORF">HMPREF1316_1922</name>
</gene>
<accession>U2VCU4</accession>
<keyword evidence="3" id="KW-1185">Reference proteome</keyword>
<evidence type="ECO:0000313" key="2">
    <source>
        <dbReference type="EMBL" id="ERL10396.1"/>
    </source>
</evidence>
<evidence type="ECO:0000256" key="1">
    <source>
        <dbReference type="ARBA" id="ARBA00009981"/>
    </source>
</evidence>